<feature type="active site" description="Charge relay system" evidence="5 6">
    <location>
        <position position="211"/>
    </location>
</feature>
<evidence type="ECO:0000256" key="6">
    <source>
        <dbReference type="PROSITE-ProRule" id="PRU01240"/>
    </source>
</evidence>
<dbReference type="InterPro" id="IPR036852">
    <property type="entry name" value="Peptidase_S8/S53_dom_sf"/>
</dbReference>
<feature type="domain" description="Peptidase S8/S53" evidence="9">
    <location>
        <begin position="502"/>
        <end position="558"/>
    </location>
</feature>
<name>H2CJM9_9LEPT</name>
<organism evidence="10 11">
    <name type="scientific">Leptonema illini DSM 21528</name>
    <dbReference type="NCBI Taxonomy" id="929563"/>
    <lineage>
        <taxon>Bacteria</taxon>
        <taxon>Pseudomonadati</taxon>
        <taxon>Spirochaetota</taxon>
        <taxon>Spirochaetia</taxon>
        <taxon>Leptospirales</taxon>
        <taxon>Leptospiraceae</taxon>
        <taxon>Leptonema</taxon>
    </lineage>
</organism>
<comment type="similarity">
    <text evidence="1 6 7">Belongs to the peptidase S8 family.</text>
</comment>
<feature type="signal peptide" evidence="8">
    <location>
        <begin position="1"/>
        <end position="18"/>
    </location>
</feature>
<dbReference type="PRINTS" id="PR00723">
    <property type="entry name" value="SUBTILISIN"/>
</dbReference>
<dbReference type="PANTHER" id="PTHR43399">
    <property type="entry name" value="SUBTILISIN-RELATED"/>
    <property type="match status" value="1"/>
</dbReference>
<dbReference type="InterPro" id="IPR022398">
    <property type="entry name" value="Peptidase_S8_His-AS"/>
</dbReference>
<evidence type="ECO:0000256" key="2">
    <source>
        <dbReference type="ARBA" id="ARBA00022670"/>
    </source>
</evidence>
<keyword evidence="11" id="KW-1185">Reference proteome</keyword>
<dbReference type="PANTHER" id="PTHR43399:SF4">
    <property type="entry name" value="CELL WALL-ASSOCIATED PROTEASE"/>
    <property type="match status" value="1"/>
</dbReference>
<reference evidence="10 11" key="1">
    <citation type="submission" date="2011-10" db="EMBL/GenBank/DDBJ databases">
        <title>The Improved High-Quality Draft genome of Leptonema illini DSM 21528.</title>
        <authorList>
            <consortium name="US DOE Joint Genome Institute (JGI-PGF)"/>
            <person name="Lucas S."/>
            <person name="Copeland A."/>
            <person name="Lapidus A."/>
            <person name="Glavina del Rio T."/>
            <person name="Dalin E."/>
            <person name="Tice H."/>
            <person name="Bruce D."/>
            <person name="Goodwin L."/>
            <person name="Pitluck S."/>
            <person name="Peters L."/>
            <person name="Mikhailova N."/>
            <person name="Held B."/>
            <person name="Kyrpides N."/>
            <person name="Mavromatis K."/>
            <person name="Ivanova N."/>
            <person name="Markowitz V."/>
            <person name="Cheng J.-F."/>
            <person name="Hugenholtz P."/>
            <person name="Woyke T."/>
            <person name="Wu D."/>
            <person name="Gronow S."/>
            <person name="Wellnitz S."/>
            <person name="Brambilla E.-M."/>
            <person name="Klenk H.-P."/>
            <person name="Eisen J.A."/>
        </authorList>
    </citation>
    <scope>NUCLEOTIDE SEQUENCE [LARGE SCALE GENOMIC DNA]</scope>
    <source>
        <strain evidence="10 11">DSM 21528</strain>
    </source>
</reference>
<evidence type="ECO:0000313" key="11">
    <source>
        <dbReference type="Proteomes" id="UP000005737"/>
    </source>
</evidence>
<keyword evidence="2 6" id="KW-0645">Protease</keyword>
<dbReference type="PROSITE" id="PS51892">
    <property type="entry name" value="SUBTILASE"/>
    <property type="match status" value="1"/>
</dbReference>
<dbReference type="PROSITE" id="PS00137">
    <property type="entry name" value="SUBTILASE_HIS"/>
    <property type="match status" value="1"/>
</dbReference>
<dbReference type="GO" id="GO:0004252">
    <property type="term" value="F:serine-type endopeptidase activity"/>
    <property type="evidence" value="ECO:0007669"/>
    <property type="project" value="UniProtKB-UniRule"/>
</dbReference>
<dbReference type="PROSITE" id="PS00136">
    <property type="entry name" value="SUBTILASE_ASP"/>
    <property type="match status" value="1"/>
</dbReference>
<dbReference type="HOGENOM" id="CLU_459903_0_0_12"/>
<evidence type="ECO:0000256" key="7">
    <source>
        <dbReference type="RuleBase" id="RU003355"/>
    </source>
</evidence>
<evidence type="ECO:0000256" key="5">
    <source>
        <dbReference type="PIRSR" id="PIRSR615500-1"/>
    </source>
</evidence>
<sequence length="593" mass="62110">MLTRILSLTVLCSLSVSACTKRDAASDSLMEGLLLASAGAGAFCGLSSDGIAMAGEVLLDVTSSSPSLIEELKARDSSLAIISSGSGLLRVQTERSSEWFKGIRGVRSAQRNFVYHMQATPDDALYADLSWPALIAAPAVWDQRSDCSSVVIAVIDSGIGLGHSEFAGRLWTNSGEIPDNGIDDDGNGFADDVHGWDFIEDDATPDDRYGHGTHVAGLIGAAGNNGDGVTGICWNARIMVLKVFDAAGLTTTDRVVRALDYAVENGASVINLSLGGTGGANGDLTYGALERARSSDVLVIAAAGNEGRDNDIEPFFPASYDLDNIIAVASSSSADGISSFSNYGAVSVDMAAPGESVLSTFPFLNGKTDFEAFDSIQDWRHVSASWRVEEVDAVDKRLCGLSDPSGAGSRYTANSDSMAFRQYDPEGEGPVRVSFLAKIDTEPLHDRFEVLWGTGSSAPQNLLTYATGPRFQTVGWIQYSFLIEESGPIQLGFRLKSNSSVEAEGVTVSALSLSRQNDVSAYKRMSGTSMATPLVAGAAALLRSADPSCPYLDIKNALLAGGRPAPAFAGKSGTGRILDLPGAAANGGTCLFP</sequence>
<dbReference type="InterPro" id="IPR051048">
    <property type="entry name" value="Peptidase_S8/S53_subtilisin"/>
</dbReference>
<dbReference type="InterPro" id="IPR023828">
    <property type="entry name" value="Peptidase_S8_Ser-AS"/>
</dbReference>
<dbReference type="SUPFAM" id="SSF52743">
    <property type="entry name" value="Subtilisin-like"/>
    <property type="match status" value="1"/>
</dbReference>
<dbReference type="InterPro" id="IPR015500">
    <property type="entry name" value="Peptidase_S8_subtilisin-rel"/>
</dbReference>
<evidence type="ECO:0000256" key="8">
    <source>
        <dbReference type="SAM" id="SignalP"/>
    </source>
</evidence>
<evidence type="ECO:0000313" key="10">
    <source>
        <dbReference type="EMBL" id="EHQ08190.1"/>
    </source>
</evidence>
<accession>H2CJM9</accession>
<dbReference type="PROSITE" id="PS00138">
    <property type="entry name" value="SUBTILASE_SER"/>
    <property type="match status" value="1"/>
</dbReference>
<dbReference type="CDD" id="cd07473">
    <property type="entry name" value="Peptidases_S8_Subtilisin_like"/>
    <property type="match status" value="1"/>
</dbReference>
<evidence type="ECO:0000256" key="1">
    <source>
        <dbReference type="ARBA" id="ARBA00011073"/>
    </source>
</evidence>
<gene>
    <name evidence="10" type="ORF">Lepil_3532</name>
</gene>
<dbReference type="PROSITE" id="PS51257">
    <property type="entry name" value="PROKAR_LIPOPROTEIN"/>
    <property type="match status" value="1"/>
</dbReference>
<feature type="chain" id="PRO_5003560494" evidence="8">
    <location>
        <begin position="19"/>
        <end position="593"/>
    </location>
</feature>
<dbReference type="Pfam" id="PF00082">
    <property type="entry name" value="Peptidase_S8"/>
    <property type="match status" value="2"/>
</dbReference>
<evidence type="ECO:0000259" key="9">
    <source>
        <dbReference type="Pfam" id="PF00082"/>
    </source>
</evidence>
<protein>
    <submittedName>
        <fullName evidence="10">Peptidase S8 and S53 subtilisin kexin sedolisin</fullName>
    </submittedName>
</protein>
<feature type="active site" description="Charge relay system" evidence="5 6">
    <location>
        <position position="156"/>
    </location>
</feature>
<dbReference type="STRING" id="183.GCA_002009735_01298"/>
<keyword evidence="8" id="KW-0732">Signal</keyword>
<dbReference type="EMBL" id="JH597773">
    <property type="protein sequence ID" value="EHQ08190.1"/>
    <property type="molecule type" value="Genomic_DNA"/>
</dbReference>
<keyword evidence="4 6" id="KW-0720">Serine protease</keyword>
<dbReference type="Gene3D" id="3.40.50.200">
    <property type="entry name" value="Peptidase S8/S53 domain"/>
    <property type="match status" value="2"/>
</dbReference>
<dbReference type="InterPro" id="IPR000209">
    <property type="entry name" value="Peptidase_S8/S53_dom"/>
</dbReference>
<feature type="domain" description="Peptidase S8/S53" evidence="9">
    <location>
        <begin position="149"/>
        <end position="360"/>
    </location>
</feature>
<dbReference type="GO" id="GO:0006508">
    <property type="term" value="P:proteolysis"/>
    <property type="evidence" value="ECO:0007669"/>
    <property type="project" value="UniProtKB-KW"/>
</dbReference>
<evidence type="ECO:0000256" key="4">
    <source>
        <dbReference type="ARBA" id="ARBA00022825"/>
    </source>
</evidence>
<dbReference type="InterPro" id="IPR034204">
    <property type="entry name" value="PfSUB1-like_cat_dom"/>
</dbReference>
<evidence type="ECO:0000256" key="3">
    <source>
        <dbReference type="ARBA" id="ARBA00022801"/>
    </source>
</evidence>
<dbReference type="AlphaFoldDB" id="H2CJM9"/>
<feature type="active site" description="Charge relay system" evidence="5 6">
    <location>
        <position position="529"/>
    </location>
</feature>
<proteinExistence type="inferred from homology"/>
<dbReference type="InterPro" id="IPR023827">
    <property type="entry name" value="Peptidase_S8_Asp-AS"/>
</dbReference>
<dbReference type="Proteomes" id="UP000005737">
    <property type="component" value="Unassembled WGS sequence"/>
</dbReference>
<keyword evidence="3 6" id="KW-0378">Hydrolase</keyword>